<dbReference type="Proteomes" id="UP000237438">
    <property type="component" value="Unassembled WGS sequence"/>
</dbReference>
<dbReference type="GO" id="GO:0006260">
    <property type="term" value="P:DNA replication"/>
    <property type="evidence" value="ECO:0007669"/>
    <property type="project" value="TreeGrafter"/>
</dbReference>
<comment type="caution">
    <text evidence="2">The sequence shown here is derived from an EMBL/GenBank/DDBJ whole genome shotgun (WGS) entry which is preliminary data.</text>
</comment>
<feature type="domain" description="DNA helicase Pif1-like 2B" evidence="1">
    <location>
        <begin position="122"/>
        <end position="166"/>
    </location>
</feature>
<dbReference type="OrthoDB" id="3366231at2759"/>
<evidence type="ECO:0000259" key="1">
    <source>
        <dbReference type="Pfam" id="PF21530"/>
    </source>
</evidence>
<dbReference type="PANTHER" id="PTHR23274:SF33">
    <property type="entry name" value="ANIMAL RPA1 DOMAIN PROTEIN"/>
    <property type="match status" value="1"/>
</dbReference>
<dbReference type="GO" id="GO:0005657">
    <property type="term" value="C:replication fork"/>
    <property type="evidence" value="ECO:0007669"/>
    <property type="project" value="TreeGrafter"/>
</dbReference>
<sequence>LISEDPSFIRPIETEIAGVTKSRSRDFSKPPSDFLKTRPIRVIRYHIWRGILRRLQICYYNHHTVSRYRDIRHFAFIPHDLTYSYSFNDEIAELRNAASREYFSHDEVRSQETGNVDDYTPEYMRQITCQGIPMGILRLQIGMPVMLLRNYYPKLGLCNGTRLIITAVFNRCVKGRIISQDPRFNGKEHYISRISLTTENKLPFPM</sequence>
<organism evidence="2 3">
    <name type="scientific">Erysiphe pulchra</name>
    <dbReference type="NCBI Taxonomy" id="225359"/>
    <lineage>
        <taxon>Eukaryota</taxon>
        <taxon>Fungi</taxon>
        <taxon>Dikarya</taxon>
        <taxon>Ascomycota</taxon>
        <taxon>Pezizomycotina</taxon>
        <taxon>Leotiomycetes</taxon>
        <taxon>Erysiphales</taxon>
        <taxon>Erysiphaceae</taxon>
        <taxon>Erysiphe</taxon>
    </lineage>
</organism>
<gene>
    <name evidence="2" type="ORF">EPUL_006538</name>
</gene>
<dbReference type="PANTHER" id="PTHR23274">
    <property type="entry name" value="DNA HELICASE-RELATED"/>
    <property type="match status" value="1"/>
</dbReference>
<dbReference type="SUPFAM" id="SSF52540">
    <property type="entry name" value="P-loop containing nucleoside triphosphate hydrolases"/>
    <property type="match status" value="1"/>
</dbReference>
<evidence type="ECO:0000313" key="2">
    <source>
        <dbReference type="EMBL" id="POS81756.1"/>
    </source>
</evidence>
<dbReference type="STRING" id="225359.A0A2S4PI89"/>
<dbReference type="InterPro" id="IPR049163">
    <property type="entry name" value="Pif1-like_2B_dom"/>
</dbReference>
<dbReference type="Pfam" id="PF21530">
    <property type="entry name" value="Pif1_2B_dom"/>
    <property type="match status" value="1"/>
</dbReference>
<accession>A0A2S4PI89</accession>
<evidence type="ECO:0000313" key="3">
    <source>
        <dbReference type="Proteomes" id="UP000237438"/>
    </source>
</evidence>
<dbReference type="InterPro" id="IPR027417">
    <property type="entry name" value="P-loop_NTPase"/>
</dbReference>
<feature type="non-terminal residue" evidence="2">
    <location>
        <position position="206"/>
    </location>
</feature>
<name>A0A2S4PI89_9PEZI</name>
<feature type="non-terminal residue" evidence="2">
    <location>
        <position position="1"/>
    </location>
</feature>
<dbReference type="EMBL" id="PEDP01008274">
    <property type="protein sequence ID" value="POS81756.1"/>
    <property type="molecule type" value="Genomic_DNA"/>
</dbReference>
<dbReference type="AlphaFoldDB" id="A0A2S4PI89"/>
<reference evidence="2 3" key="1">
    <citation type="submission" date="2017-10" db="EMBL/GenBank/DDBJ databases">
        <title>Development of genomic resources for the powdery mildew, Erysiphe pulchra.</title>
        <authorList>
            <person name="Wadl P.A."/>
            <person name="Mack B.M."/>
            <person name="Moore G."/>
            <person name="Beltz S.B."/>
        </authorList>
    </citation>
    <scope>NUCLEOTIDE SEQUENCE [LARGE SCALE GENOMIC DNA]</scope>
    <source>
        <strain evidence="2">Cflorida</strain>
    </source>
</reference>
<proteinExistence type="predicted"/>
<keyword evidence="3" id="KW-1185">Reference proteome</keyword>
<protein>
    <recommendedName>
        <fullName evidence="1">DNA helicase Pif1-like 2B domain-containing protein</fullName>
    </recommendedName>
</protein>